<accession>A0A7R9BJQ8</accession>
<feature type="region of interest" description="Disordered" evidence="2">
    <location>
        <begin position="99"/>
        <end position="153"/>
    </location>
</feature>
<feature type="compositionally biased region" description="Polar residues" evidence="2">
    <location>
        <begin position="123"/>
        <end position="138"/>
    </location>
</feature>
<organism evidence="3">
    <name type="scientific">Notodromas monacha</name>
    <dbReference type="NCBI Taxonomy" id="399045"/>
    <lineage>
        <taxon>Eukaryota</taxon>
        <taxon>Metazoa</taxon>
        <taxon>Ecdysozoa</taxon>
        <taxon>Arthropoda</taxon>
        <taxon>Crustacea</taxon>
        <taxon>Oligostraca</taxon>
        <taxon>Ostracoda</taxon>
        <taxon>Podocopa</taxon>
        <taxon>Podocopida</taxon>
        <taxon>Cypridocopina</taxon>
        <taxon>Cypridoidea</taxon>
        <taxon>Cyprididae</taxon>
        <taxon>Notodromas</taxon>
    </lineage>
</organism>
<dbReference type="EMBL" id="CAJPEX010000377">
    <property type="protein sequence ID" value="CAG0915381.1"/>
    <property type="molecule type" value="Genomic_DNA"/>
</dbReference>
<feature type="region of interest" description="Disordered" evidence="2">
    <location>
        <begin position="183"/>
        <end position="247"/>
    </location>
</feature>
<feature type="region of interest" description="Disordered" evidence="2">
    <location>
        <begin position="441"/>
        <end position="460"/>
    </location>
</feature>
<feature type="coiled-coil region" evidence="1">
    <location>
        <begin position="719"/>
        <end position="753"/>
    </location>
</feature>
<evidence type="ECO:0000313" key="4">
    <source>
        <dbReference type="Proteomes" id="UP000678499"/>
    </source>
</evidence>
<dbReference type="Proteomes" id="UP000678499">
    <property type="component" value="Unassembled WGS sequence"/>
</dbReference>
<feature type="compositionally biased region" description="Low complexity" evidence="2">
    <location>
        <begin position="140"/>
        <end position="153"/>
    </location>
</feature>
<feature type="compositionally biased region" description="Polar residues" evidence="2">
    <location>
        <begin position="441"/>
        <end position="458"/>
    </location>
</feature>
<evidence type="ECO:0000313" key="3">
    <source>
        <dbReference type="EMBL" id="CAD7275229.1"/>
    </source>
</evidence>
<evidence type="ECO:0000256" key="2">
    <source>
        <dbReference type="SAM" id="MobiDB-lite"/>
    </source>
</evidence>
<proteinExistence type="predicted"/>
<feature type="region of interest" description="Disordered" evidence="2">
    <location>
        <begin position="358"/>
        <end position="421"/>
    </location>
</feature>
<feature type="region of interest" description="Disordered" evidence="2">
    <location>
        <begin position="319"/>
        <end position="343"/>
    </location>
</feature>
<gene>
    <name evidence="3" type="ORF">NMOB1V02_LOCUS3029</name>
</gene>
<protein>
    <submittedName>
        <fullName evidence="3">Uncharacterized protein</fullName>
    </submittedName>
</protein>
<feature type="compositionally biased region" description="Basic and acidic residues" evidence="2">
    <location>
        <begin position="229"/>
        <end position="238"/>
    </location>
</feature>
<reference evidence="3" key="1">
    <citation type="submission" date="2020-11" db="EMBL/GenBank/DDBJ databases">
        <authorList>
            <person name="Tran Van P."/>
        </authorList>
    </citation>
    <scope>NUCLEOTIDE SEQUENCE</scope>
</reference>
<evidence type="ECO:0000256" key="1">
    <source>
        <dbReference type="SAM" id="Coils"/>
    </source>
</evidence>
<name>A0A7R9BJQ8_9CRUS</name>
<keyword evidence="1" id="KW-0175">Coiled coil</keyword>
<feature type="compositionally biased region" description="Low complexity" evidence="2">
    <location>
        <begin position="334"/>
        <end position="343"/>
    </location>
</feature>
<dbReference type="AlphaFoldDB" id="A0A7R9BJQ8"/>
<sequence length="795" mass="85947">MFNCLVTKLAAVQTKPLMAKKPEPLGLGKLRKPGSPLKPGPAVFKTSALLSSIKPVRSKAIPSSPAGFTTKQLKTSVPVLSKVPVSRVLLGKRPAAGTVKRLLKPSGKKTAAPEHNNGDESSEVNAPQAASKTSSGKLTSAAEEPLPAAAESSLAGCKSAEKIAHLQPEPVVSRETPNETLALVPPASQTNDGAAGDSCTNASSGRAADEMRTQAEPPGGDINNNADPRQPDPGREPDPFDAVGPQCQLDPSVRLAHVAEDRVLKDVEIQTECAACCRAVVPERQSSFLQESLVQYVDQIIQADFNALGQDSLDTSISQSVRHSSIRDNHQEDSSSSPRRAADAPVIQEESMNANLNVSNTASSHDGATAVSSQDIHNPDEPSADSEDYAGASHDHMAFAAPGGRPQGSGESDEGIEELGPSSTSISTLLKLFIKCPAQIQGNSSNQNNTSESCPCSNRDQRKDVSAFDQLVGNLPDVSPDQIPMTLISSNSPNTIPFYMLLTELKTKLASICLQRDIERSFYEEKIEEMQQEHAQILCNVEEQNAGHLEQALIQLLNARRNKRRLKCDIAKKLRNLAKEVRSAAKTVSSEEATKEAKLSVIRQVLRIIKMDRNPEENFEEEEILKQFYIDQTACGISEIVHRPDLMNALAETIRQDAVDAATLRNVCEELDEQFDASTNSFETPPGGTINGEPTQVPARHVDALANAQTDGGKLREVLRRRTEERAALNREIQSLRDSKKAALAKIDKLIAEKMDLEACLSRERTANCRDISQPVRFDDKDMIDDAGAGDSAWP</sequence>
<dbReference type="EMBL" id="OA882414">
    <property type="protein sequence ID" value="CAD7275229.1"/>
    <property type="molecule type" value="Genomic_DNA"/>
</dbReference>
<keyword evidence="4" id="KW-1185">Reference proteome</keyword>
<feature type="compositionally biased region" description="Polar residues" evidence="2">
    <location>
        <begin position="187"/>
        <end position="204"/>
    </location>
</feature>
<feature type="coiled-coil region" evidence="1">
    <location>
        <begin position="520"/>
        <end position="576"/>
    </location>
</feature>
<feature type="compositionally biased region" description="Polar residues" evidence="2">
    <location>
        <begin position="358"/>
        <end position="376"/>
    </location>
</feature>